<reference evidence="2" key="1">
    <citation type="journal article" date="2020" name="Nature">
        <title>Giant virus diversity and host interactions through global metagenomics.</title>
        <authorList>
            <person name="Schulz F."/>
            <person name="Roux S."/>
            <person name="Paez-Espino D."/>
            <person name="Jungbluth S."/>
            <person name="Walsh D.A."/>
            <person name="Denef V.J."/>
            <person name="McMahon K.D."/>
            <person name="Konstantinidis K.T."/>
            <person name="Eloe-Fadrosh E.A."/>
            <person name="Kyrpides N.C."/>
            <person name="Woyke T."/>
        </authorList>
    </citation>
    <scope>NUCLEOTIDE SEQUENCE</scope>
    <source>
        <strain evidence="2">GVMAG-M-3300023184-186</strain>
    </source>
</reference>
<dbReference type="EMBL" id="MN740065">
    <property type="protein sequence ID" value="QHT86252.1"/>
    <property type="molecule type" value="Genomic_DNA"/>
</dbReference>
<evidence type="ECO:0000313" key="2">
    <source>
        <dbReference type="EMBL" id="QHT86252.1"/>
    </source>
</evidence>
<accession>A0A6C0I0E3</accession>
<proteinExistence type="predicted"/>
<sequence length="253" mass="29134">MNINNKINILLNINMIINIVIFLLILILVLIIVNIILLNVNIKNTVLGGIGGRSIDFGILNAIKNHYPYYYCKKDCPNIDNLLIYIFNNNKIVRYLYDPNGIDAIYNGTKKQVFLLKNGKIFKLIFGEYKNINKILKEPIYMTSNSDICNAAQDIIIYGNGNVNGLSLPTNIKFILRAELQMDWFIVTWFEDIAEFDLSHTADVSILERYIQFKQETRNRLIADNMSDEEIGGNVGYFINSPHFRYIDLMSFG</sequence>
<dbReference type="AlphaFoldDB" id="A0A6C0I0E3"/>
<protein>
    <submittedName>
        <fullName evidence="2">Uncharacterized protein</fullName>
    </submittedName>
</protein>
<keyword evidence="1" id="KW-0472">Membrane</keyword>
<evidence type="ECO:0000256" key="1">
    <source>
        <dbReference type="SAM" id="Phobius"/>
    </source>
</evidence>
<organism evidence="2">
    <name type="scientific">viral metagenome</name>
    <dbReference type="NCBI Taxonomy" id="1070528"/>
    <lineage>
        <taxon>unclassified sequences</taxon>
        <taxon>metagenomes</taxon>
        <taxon>organismal metagenomes</taxon>
    </lineage>
</organism>
<keyword evidence="1" id="KW-1133">Transmembrane helix</keyword>
<keyword evidence="1" id="KW-0812">Transmembrane</keyword>
<feature type="transmembrane region" description="Helical" evidence="1">
    <location>
        <begin position="12"/>
        <end position="37"/>
    </location>
</feature>
<name>A0A6C0I0E3_9ZZZZ</name>